<dbReference type="InterPro" id="IPR015943">
    <property type="entry name" value="WD40/YVTN_repeat-like_dom_sf"/>
</dbReference>
<evidence type="ECO:0000313" key="6">
    <source>
        <dbReference type="EMBL" id="KIW29027.1"/>
    </source>
</evidence>
<sequence>MAENMPTPASPGTGRYPGPGLLSSGTSDTADDSGPDLSDSPPEIRMLRCIERHDKDFREKLDVLTRLTKMVARDHAKSIRHLKKACMGYAPGNRSNHQTRPAPTAPEPTVEESIWAAPRQAEEATEEHFVENSTSKQLTSTLIPQDVANAAIGSPPQTVLPPAAGDPLPNGDNHELYQPSRLEEPSGEEHENSSLDDTDDDRGSSYSTDDDDHDKDIIHEESPTADETTRIAPAETQPTTTTTPPRRVAAQIRQAPASQPSKSSQATRDGSRRWTDAEENFMIDTIHDLMQEQDLGPTKTYMWQRASAILSTRGYDRTFQQMMAKWSCDTRHKCEARGLAWAATVMAKLPHMVRKRKSSLGDAEGERASARDGQPKVKRVKIKSQKVLDTQAQAPDQLSSSAPSHVQDPQSSLNGQVRPMKPKRRSRKNIDVHPALSPRQGFTTKFDSLPTTSGNHMRLRFIWSHASSDIVQVDWSPDAKYFAAASNSIFDPSTNFKDNRPVNLIHGSLPSKTLRELPEHRVAGNVDAGQPKHVYQTVSAVRFAPTGHRIYSAGFDNKVRVWDVEDEAFIHCKAEIQYPQRLEVVDVAGEQSPLFATGTAGGPRPIRVFFADSDVDSQPQEIHYLRETVRKAFPYSPTCLKFGHARSRDWLLAGFGSDTEGGFGEGLTAMWKFREASCEQLHSPRGETFVFDCAWSPSGELFAIGSASDAMSRADTAENSVVKLYSPTQPDSLARYSCRAKDINDVTIDYGLVTASCTDGSTYVWDQRQPQKPLHTLAHGQPVMQLLPGADRELEDVGVRYIEWSHNTGQLYTGSSDGFLKYWDTRRSPADVLLEDLVDTGREILCGRLSPDHSSLLLGDEEGRLHLLSTSNGPSPEEQFQFRVAEGWNNDN</sequence>
<feature type="compositionally biased region" description="Polar residues" evidence="5">
    <location>
        <begin position="131"/>
        <end position="143"/>
    </location>
</feature>
<feature type="repeat" description="WD" evidence="4">
    <location>
        <begin position="799"/>
        <end position="826"/>
    </location>
</feature>
<comment type="similarity">
    <text evidence="1">Belongs to the WD repeat LST8 family.</text>
</comment>
<gene>
    <name evidence="6" type="ORF">PV07_04876</name>
</gene>
<dbReference type="PROSITE" id="PS00678">
    <property type="entry name" value="WD_REPEATS_1"/>
    <property type="match status" value="1"/>
</dbReference>
<dbReference type="Proteomes" id="UP000054466">
    <property type="component" value="Unassembled WGS sequence"/>
</dbReference>
<dbReference type="InterPro" id="IPR019775">
    <property type="entry name" value="WD40_repeat_CS"/>
</dbReference>
<evidence type="ECO:0000256" key="4">
    <source>
        <dbReference type="PROSITE-ProRule" id="PRU00221"/>
    </source>
</evidence>
<dbReference type="PROSITE" id="PS50294">
    <property type="entry name" value="WD_REPEATS_REGION"/>
    <property type="match status" value="1"/>
</dbReference>
<dbReference type="SUPFAM" id="SSF50978">
    <property type="entry name" value="WD40 repeat-like"/>
    <property type="match status" value="1"/>
</dbReference>
<feature type="compositionally biased region" description="Basic and acidic residues" evidence="5">
    <location>
        <begin position="120"/>
        <end position="130"/>
    </location>
</feature>
<feature type="compositionally biased region" description="Polar residues" evidence="5">
    <location>
        <begin position="387"/>
        <end position="415"/>
    </location>
</feature>
<evidence type="ECO:0000256" key="2">
    <source>
        <dbReference type="ARBA" id="ARBA00022574"/>
    </source>
</evidence>
<dbReference type="GO" id="GO:0031931">
    <property type="term" value="C:TORC1 complex"/>
    <property type="evidence" value="ECO:0007669"/>
    <property type="project" value="InterPro"/>
</dbReference>
<proteinExistence type="inferred from homology"/>
<dbReference type="Gene3D" id="2.130.10.10">
    <property type="entry name" value="YVTN repeat-like/Quinoprotein amine dehydrogenase"/>
    <property type="match status" value="1"/>
</dbReference>
<dbReference type="GO" id="GO:0031929">
    <property type="term" value="P:TOR signaling"/>
    <property type="evidence" value="ECO:0007669"/>
    <property type="project" value="InterPro"/>
</dbReference>
<keyword evidence="3" id="KW-0677">Repeat</keyword>
<dbReference type="HOGENOM" id="CLU_323894_0_0_1"/>
<dbReference type="STRING" id="569365.A0A0D2AUW7"/>
<dbReference type="GO" id="GO:0031932">
    <property type="term" value="C:TORC2 complex"/>
    <property type="evidence" value="ECO:0007669"/>
    <property type="project" value="InterPro"/>
</dbReference>
<evidence type="ECO:0000313" key="7">
    <source>
        <dbReference type="Proteomes" id="UP000054466"/>
    </source>
</evidence>
<accession>A0A0D2AUW7</accession>
<feature type="compositionally biased region" description="Low complexity" evidence="5">
    <location>
        <begin position="254"/>
        <end position="266"/>
    </location>
</feature>
<feature type="compositionally biased region" description="Polar residues" evidence="5">
    <location>
        <begin position="440"/>
        <end position="450"/>
    </location>
</feature>
<protein>
    <submittedName>
        <fullName evidence="6">Uncharacterized protein</fullName>
    </submittedName>
</protein>
<dbReference type="GO" id="GO:0032956">
    <property type="term" value="P:regulation of actin cytoskeleton organization"/>
    <property type="evidence" value="ECO:0007669"/>
    <property type="project" value="TreeGrafter"/>
</dbReference>
<keyword evidence="2 4" id="KW-0853">WD repeat</keyword>
<reference evidence="6 7" key="1">
    <citation type="submission" date="2015-01" db="EMBL/GenBank/DDBJ databases">
        <title>The Genome Sequence of Cladophialophora immunda CBS83496.</title>
        <authorList>
            <consortium name="The Broad Institute Genomics Platform"/>
            <person name="Cuomo C."/>
            <person name="de Hoog S."/>
            <person name="Gorbushina A."/>
            <person name="Stielow B."/>
            <person name="Teixiera M."/>
            <person name="Abouelleil A."/>
            <person name="Chapman S.B."/>
            <person name="Priest M."/>
            <person name="Young S.K."/>
            <person name="Wortman J."/>
            <person name="Nusbaum C."/>
            <person name="Birren B."/>
        </authorList>
    </citation>
    <scope>NUCLEOTIDE SEQUENCE [LARGE SCALE GENOMIC DNA]</scope>
    <source>
        <strain evidence="6 7">CBS 83496</strain>
    </source>
</reference>
<dbReference type="Pfam" id="PF00400">
    <property type="entry name" value="WD40"/>
    <property type="match status" value="2"/>
</dbReference>
<dbReference type="SMART" id="SM00320">
    <property type="entry name" value="WD40"/>
    <property type="match status" value="5"/>
</dbReference>
<organism evidence="6 7">
    <name type="scientific">Cladophialophora immunda</name>
    <dbReference type="NCBI Taxonomy" id="569365"/>
    <lineage>
        <taxon>Eukaryota</taxon>
        <taxon>Fungi</taxon>
        <taxon>Dikarya</taxon>
        <taxon>Ascomycota</taxon>
        <taxon>Pezizomycotina</taxon>
        <taxon>Eurotiomycetes</taxon>
        <taxon>Chaetothyriomycetidae</taxon>
        <taxon>Chaetothyriales</taxon>
        <taxon>Herpotrichiellaceae</taxon>
        <taxon>Cladophialophora</taxon>
    </lineage>
</organism>
<dbReference type="GeneID" id="27344070"/>
<name>A0A0D2AUW7_9EURO</name>
<feature type="compositionally biased region" description="Low complexity" evidence="5">
    <location>
        <begin position="236"/>
        <end position="245"/>
    </location>
</feature>
<keyword evidence="7" id="KW-1185">Reference proteome</keyword>
<dbReference type="InterPro" id="IPR037588">
    <property type="entry name" value="MLST8"/>
</dbReference>
<dbReference type="EMBL" id="KN847042">
    <property type="protein sequence ID" value="KIW29027.1"/>
    <property type="molecule type" value="Genomic_DNA"/>
</dbReference>
<feature type="region of interest" description="Disordered" evidence="5">
    <location>
        <begin position="356"/>
        <end position="450"/>
    </location>
</feature>
<dbReference type="RefSeq" id="XP_016249243.1">
    <property type="nucleotide sequence ID" value="XM_016391724.1"/>
</dbReference>
<dbReference type="AlphaFoldDB" id="A0A0D2AUW7"/>
<evidence type="ECO:0000256" key="5">
    <source>
        <dbReference type="SAM" id="MobiDB-lite"/>
    </source>
</evidence>
<dbReference type="PANTHER" id="PTHR19842:SF2">
    <property type="entry name" value="WD REPEAT PROTEIN (AFU_ORTHOLOGUE AFUA_5G04300)"/>
    <property type="match status" value="1"/>
</dbReference>
<dbReference type="OrthoDB" id="10248252at2759"/>
<feature type="repeat" description="WD" evidence="4">
    <location>
        <begin position="538"/>
        <end position="572"/>
    </location>
</feature>
<feature type="region of interest" description="Disordered" evidence="5">
    <location>
        <begin position="88"/>
        <end position="274"/>
    </location>
</feature>
<evidence type="ECO:0000256" key="1">
    <source>
        <dbReference type="ARBA" id="ARBA00009890"/>
    </source>
</evidence>
<dbReference type="PROSITE" id="PS50082">
    <property type="entry name" value="WD_REPEATS_2"/>
    <property type="match status" value="2"/>
</dbReference>
<dbReference type="InterPro" id="IPR036322">
    <property type="entry name" value="WD40_repeat_dom_sf"/>
</dbReference>
<dbReference type="PANTHER" id="PTHR19842">
    <property type="entry name" value="G BETA-LIKE PROTEIN GBL"/>
    <property type="match status" value="1"/>
</dbReference>
<feature type="compositionally biased region" description="Basic and acidic residues" evidence="5">
    <location>
        <begin position="364"/>
        <end position="375"/>
    </location>
</feature>
<feature type="region of interest" description="Disordered" evidence="5">
    <location>
        <begin position="1"/>
        <end position="44"/>
    </location>
</feature>
<dbReference type="InterPro" id="IPR001680">
    <property type="entry name" value="WD40_rpt"/>
</dbReference>
<evidence type="ECO:0000256" key="3">
    <source>
        <dbReference type="ARBA" id="ARBA00022737"/>
    </source>
</evidence>
<dbReference type="VEuPathDB" id="FungiDB:PV07_04876"/>
<feature type="compositionally biased region" description="Basic and acidic residues" evidence="5">
    <location>
        <begin position="181"/>
        <end position="193"/>
    </location>
</feature>